<accession>A0A8T4KYC8</accession>
<dbReference type="Proteomes" id="UP000680185">
    <property type="component" value="Unassembled WGS sequence"/>
</dbReference>
<reference evidence="1" key="2">
    <citation type="submission" date="2021-05" db="EMBL/GenBank/DDBJ databases">
        <title>Protein family content uncovers lineage relationships and bacterial pathway maintenance mechanisms in DPANN archaea.</title>
        <authorList>
            <person name="Castelle C.J."/>
            <person name="Meheust R."/>
            <person name="Jaffe A.L."/>
            <person name="Seitz K."/>
            <person name="Gong X."/>
            <person name="Baker B.J."/>
            <person name="Banfield J.F."/>
        </authorList>
    </citation>
    <scope>NUCLEOTIDE SEQUENCE</scope>
    <source>
        <strain evidence="1">RIFCSPLOWO2_01_FULL_43_13</strain>
    </source>
</reference>
<evidence type="ECO:0000313" key="2">
    <source>
        <dbReference type="Proteomes" id="UP000680185"/>
    </source>
</evidence>
<reference evidence="1" key="1">
    <citation type="submission" date="2021-03" db="EMBL/GenBank/DDBJ databases">
        <authorList>
            <person name="Jaffe A."/>
        </authorList>
    </citation>
    <scope>NUCLEOTIDE SEQUENCE</scope>
    <source>
        <strain evidence="1">RIFCSPLOWO2_01_FULL_43_13</strain>
    </source>
</reference>
<evidence type="ECO:0000313" key="1">
    <source>
        <dbReference type="EMBL" id="MBS3058199.1"/>
    </source>
</evidence>
<protein>
    <submittedName>
        <fullName evidence="1">Uncharacterized protein</fullName>
    </submittedName>
</protein>
<gene>
    <name evidence="1" type="ORF">J4478_02245</name>
</gene>
<comment type="caution">
    <text evidence="1">The sequence shown here is derived from an EMBL/GenBank/DDBJ whole genome shotgun (WGS) entry which is preliminary data.</text>
</comment>
<proteinExistence type="predicted"/>
<dbReference type="EMBL" id="JAGVWB010000014">
    <property type="protein sequence ID" value="MBS3058199.1"/>
    <property type="molecule type" value="Genomic_DNA"/>
</dbReference>
<organism evidence="1 2">
    <name type="scientific">Candidatus Iainarchaeum sp</name>
    <dbReference type="NCBI Taxonomy" id="3101447"/>
    <lineage>
        <taxon>Archaea</taxon>
        <taxon>Candidatus Iainarchaeota</taxon>
        <taxon>Candidatus Iainarchaeia</taxon>
        <taxon>Candidatus Iainarchaeales</taxon>
        <taxon>Candidatus Iainarchaeaceae</taxon>
        <taxon>Candidatus Iainarchaeum</taxon>
    </lineage>
</organism>
<dbReference type="AlphaFoldDB" id="A0A8T4KYC8"/>
<sequence>MTFAIPEQIHKIMKKHSEIKWSEVARKAIEKKARELESEKDPWRQYALKHALEDWTAADELFKY</sequence>
<name>A0A8T4KYC8_9ARCH</name>